<dbReference type="OrthoDB" id="1317463at2"/>
<accession>A0A2W1LGB5</accession>
<proteinExistence type="predicted"/>
<feature type="transmembrane region" description="Helical" evidence="1">
    <location>
        <begin position="86"/>
        <end position="108"/>
    </location>
</feature>
<dbReference type="RefSeq" id="WP_111144692.1">
    <property type="nucleotide sequence ID" value="NZ_QKRB01000006.1"/>
</dbReference>
<keyword evidence="1" id="KW-0472">Membrane</keyword>
<feature type="transmembrane region" description="Helical" evidence="1">
    <location>
        <begin position="146"/>
        <end position="173"/>
    </location>
</feature>
<keyword evidence="1" id="KW-1133">Transmembrane helix</keyword>
<name>A0A2W1LGB5_9BACL</name>
<feature type="transmembrane region" description="Helical" evidence="1">
    <location>
        <begin position="19"/>
        <end position="37"/>
    </location>
</feature>
<feature type="transmembrane region" description="Helical" evidence="1">
    <location>
        <begin position="49"/>
        <end position="66"/>
    </location>
</feature>
<feature type="transmembrane region" description="Helical" evidence="1">
    <location>
        <begin position="377"/>
        <end position="395"/>
    </location>
</feature>
<feature type="transmembrane region" description="Helical" evidence="1">
    <location>
        <begin position="309"/>
        <end position="332"/>
    </location>
</feature>
<dbReference type="AlphaFoldDB" id="A0A2W1LGB5"/>
<keyword evidence="1" id="KW-0812">Transmembrane</keyword>
<feature type="transmembrane region" description="Helical" evidence="1">
    <location>
        <begin position="266"/>
        <end position="289"/>
    </location>
</feature>
<evidence type="ECO:0000313" key="2">
    <source>
        <dbReference type="EMBL" id="PZD97729.1"/>
    </source>
</evidence>
<feature type="transmembrane region" description="Helical" evidence="1">
    <location>
        <begin position="218"/>
        <end position="236"/>
    </location>
</feature>
<evidence type="ECO:0000256" key="1">
    <source>
        <dbReference type="SAM" id="Phobius"/>
    </source>
</evidence>
<sequence>MEANHSNGSGAAASKGRQLLFSVYLMFLLVMTVYQDFPLVNMVGEIGRTPVILMLPVFLGCELLLLSRHKRLVYMTKLQKYMTLFVIYITVVSLLYVYIHFLLGSYTYGSENLLSKAVKIIIYLVLILLYIRHLYFVFSQIASRRLLFVSFFSVTMLLFGIMLIELVTAPYALPFLHSKAAPYWRVRLLTSESSTTGTIVMVFAGICLYLASSLKSSLFKAATYGLIGAFFLNYLVATSSKGFYLVLLATMAFAMLKFMDIRKKRNFLLIAAGCAAIYIVAVTFMPAVISSLNNDMENYTSSYTRFGTILISLVTIATNPFGVGTGAFLLYFEKNMQTCIQILSDFYYQVFGISEINTGELMMYANTDKNVAVKSGVFQWIMYGGIGAVLFFFALARNMLASAKRDMWIYVALLFVLFSLLFISLEIKYEVWLLFAFISFFMHQQHKPASTSTEVSV</sequence>
<reference evidence="2 3" key="1">
    <citation type="submission" date="2018-06" db="EMBL/GenBank/DDBJ databases">
        <title>Paenibacillus imtechensis sp. nov.</title>
        <authorList>
            <person name="Pinnaka A.K."/>
            <person name="Singh H."/>
            <person name="Kaur M."/>
        </authorList>
    </citation>
    <scope>NUCLEOTIDE SEQUENCE [LARGE SCALE GENOMIC DNA]</scope>
    <source>
        <strain evidence="2 3">SMB1</strain>
    </source>
</reference>
<keyword evidence="3" id="KW-1185">Reference proteome</keyword>
<feature type="transmembrane region" description="Helical" evidence="1">
    <location>
        <begin position="242"/>
        <end position="259"/>
    </location>
</feature>
<gene>
    <name evidence="2" type="ORF">DNH61_00230</name>
</gene>
<dbReference type="Proteomes" id="UP000249522">
    <property type="component" value="Unassembled WGS sequence"/>
</dbReference>
<evidence type="ECO:0008006" key="4">
    <source>
        <dbReference type="Google" id="ProtNLM"/>
    </source>
</evidence>
<feature type="transmembrane region" description="Helical" evidence="1">
    <location>
        <begin position="120"/>
        <end position="139"/>
    </location>
</feature>
<evidence type="ECO:0000313" key="3">
    <source>
        <dbReference type="Proteomes" id="UP000249522"/>
    </source>
</evidence>
<protein>
    <recommendedName>
        <fullName evidence="4">O-antigen ligase domain-containing protein</fullName>
    </recommendedName>
</protein>
<organism evidence="2 3">
    <name type="scientific">Paenibacillus sambharensis</name>
    <dbReference type="NCBI Taxonomy" id="1803190"/>
    <lineage>
        <taxon>Bacteria</taxon>
        <taxon>Bacillati</taxon>
        <taxon>Bacillota</taxon>
        <taxon>Bacilli</taxon>
        <taxon>Bacillales</taxon>
        <taxon>Paenibacillaceae</taxon>
        <taxon>Paenibacillus</taxon>
    </lineage>
</organism>
<comment type="caution">
    <text evidence="2">The sequence shown here is derived from an EMBL/GenBank/DDBJ whole genome shotgun (WGS) entry which is preliminary data.</text>
</comment>
<feature type="transmembrane region" description="Helical" evidence="1">
    <location>
        <begin position="407"/>
        <end position="425"/>
    </location>
</feature>
<feature type="transmembrane region" description="Helical" evidence="1">
    <location>
        <begin position="193"/>
        <end position="211"/>
    </location>
</feature>
<dbReference type="EMBL" id="QKRB01000006">
    <property type="protein sequence ID" value="PZD97729.1"/>
    <property type="molecule type" value="Genomic_DNA"/>
</dbReference>